<evidence type="ECO:0000313" key="5">
    <source>
        <dbReference type="EMBL" id="CAB5229858.1"/>
    </source>
</evidence>
<evidence type="ECO:0000313" key="4">
    <source>
        <dbReference type="EMBL" id="CAB4215724.1"/>
    </source>
</evidence>
<accession>A0A6J5S3N7</accession>
<organism evidence="3">
    <name type="scientific">uncultured Caudovirales phage</name>
    <dbReference type="NCBI Taxonomy" id="2100421"/>
    <lineage>
        <taxon>Viruses</taxon>
        <taxon>Duplodnaviria</taxon>
        <taxon>Heunggongvirae</taxon>
        <taxon>Uroviricota</taxon>
        <taxon>Caudoviricetes</taxon>
        <taxon>Peduoviridae</taxon>
        <taxon>Maltschvirus</taxon>
        <taxon>Maltschvirus maltsch</taxon>
    </lineage>
</organism>
<dbReference type="EMBL" id="LR796978">
    <property type="protein sequence ID" value="CAB4178834.1"/>
    <property type="molecule type" value="Genomic_DNA"/>
</dbReference>
<dbReference type="EMBL" id="LR797318">
    <property type="protein sequence ID" value="CAB4202659.1"/>
    <property type="molecule type" value="Genomic_DNA"/>
</dbReference>
<sequence>MNLNQNVEENQKMLIKERQSEAGHWYDEQGQPAYTIVGKNGNLRPTTLRDARVLKLKPSVSGIISVAARPGLDTWKQQQVLLSALTLPKLPNEPEKDWLERVMMDSKQTGRVAADRGTAIHATIQAYFEGVLVPEIVPLCQPVEEAIRAHFGQLLLLPELSFTHSLGYGGKADLIAKPINVFEGVCIDIKTKETDDISKADVWPEHGMQLAAYRQGFNMPKARCANVFVGYKMVNGITQFTGVKVVEHEADDLDRYWLMFTKLLEFWQLKNNYK</sequence>
<evidence type="ECO:0000313" key="1">
    <source>
        <dbReference type="EMBL" id="CAB4178834.1"/>
    </source>
</evidence>
<dbReference type="Gene3D" id="3.90.320.10">
    <property type="match status" value="1"/>
</dbReference>
<proteinExistence type="predicted"/>
<evidence type="ECO:0008006" key="6">
    <source>
        <dbReference type="Google" id="ProtNLM"/>
    </source>
</evidence>
<reference evidence="3" key="1">
    <citation type="submission" date="2020-05" db="EMBL/GenBank/DDBJ databases">
        <authorList>
            <person name="Chiriac C."/>
            <person name="Salcher M."/>
            <person name="Ghai R."/>
            <person name="Kavagutti S V."/>
        </authorList>
    </citation>
    <scope>NUCLEOTIDE SEQUENCE</scope>
</reference>
<evidence type="ECO:0000313" key="2">
    <source>
        <dbReference type="EMBL" id="CAB4184019.1"/>
    </source>
</evidence>
<dbReference type="EMBL" id="LR797424">
    <property type="protein sequence ID" value="CAB4215724.1"/>
    <property type="molecule type" value="Genomic_DNA"/>
</dbReference>
<dbReference type="InterPro" id="IPR011604">
    <property type="entry name" value="PDDEXK-like_dom_sf"/>
</dbReference>
<gene>
    <name evidence="1" type="ORF">UFOVP1022_12</name>
    <name evidence="2" type="ORF">UFOVP1110_29</name>
    <name evidence="3" type="ORF">UFOVP1378_31</name>
    <name evidence="4" type="ORF">UFOVP1474_55</name>
    <name evidence="5" type="ORF">UFOVP1561_15</name>
</gene>
<name>A0A6J5S3N7_9CAUD</name>
<dbReference type="EMBL" id="LR797052">
    <property type="protein sequence ID" value="CAB4184019.1"/>
    <property type="molecule type" value="Genomic_DNA"/>
</dbReference>
<protein>
    <recommendedName>
        <fullName evidence="6">Exonuclease</fullName>
    </recommendedName>
</protein>
<evidence type="ECO:0000313" key="3">
    <source>
        <dbReference type="EMBL" id="CAB4202659.1"/>
    </source>
</evidence>
<dbReference type="EMBL" id="LR798406">
    <property type="protein sequence ID" value="CAB5229858.1"/>
    <property type="molecule type" value="Genomic_DNA"/>
</dbReference>